<feature type="compositionally biased region" description="Low complexity" evidence="1">
    <location>
        <begin position="24"/>
        <end position="36"/>
    </location>
</feature>
<dbReference type="Proteomes" id="UP000664144">
    <property type="component" value="Unassembled WGS sequence"/>
</dbReference>
<accession>A0A939EYW2</accession>
<keyword evidence="3" id="KW-0378">Hydrolase</keyword>
<reference evidence="3" key="1">
    <citation type="submission" date="2021-03" db="EMBL/GenBank/DDBJ databases">
        <authorList>
            <person name="Kim M.K."/>
        </authorList>
    </citation>
    <scope>NUCLEOTIDE SEQUENCE</scope>
    <source>
        <strain evidence="3">BT186</strain>
    </source>
</reference>
<gene>
    <name evidence="3" type="ORF">J0X19_17205</name>
</gene>
<feature type="signal peptide" evidence="2">
    <location>
        <begin position="1"/>
        <end position="19"/>
    </location>
</feature>
<keyword evidence="4" id="KW-1185">Reference proteome</keyword>
<dbReference type="RefSeq" id="WP_206985661.1">
    <property type="nucleotide sequence ID" value="NZ_JAFLQZ010000013.1"/>
</dbReference>
<dbReference type="EMBL" id="JAFLQZ010000013">
    <property type="protein sequence ID" value="MBO0359702.1"/>
    <property type="molecule type" value="Genomic_DNA"/>
</dbReference>
<organism evidence="3 4">
    <name type="scientific">Hymenobacter telluris</name>
    <dbReference type="NCBI Taxonomy" id="2816474"/>
    <lineage>
        <taxon>Bacteria</taxon>
        <taxon>Pseudomonadati</taxon>
        <taxon>Bacteroidota</taxon>
        <taxon>Cytophagia</taxon>
        <taxon>Cytophagales</taxon>
        <taxon>Hymenobacteraceae</taxon>
        <taxon>Hymenobacter</taxon>
    </lineage>
</organism>
<feature type="chain" id="PRO_5036676714" evidence="2">
    <location>
        <begin position="20"/>
        <end position="479"/>
    </location>
</feature>
<name>A0A939EYW2_9BACT</name>
<dbReference type="InterPro" id="IPR029062">
    <property type="entry name" value="Class_I_gatase-like"/>
</dbReference>
<dbReference type="AlphaFoldDB" id="A0A939EYW2"/>
<dbReference type="GO" id="GO:0016787">
    <property type="term" value="F:hydrolase activity"/>
    <property type="evidence" value="ECO:0007669"/>
    <property type="project" value="UniProtKB-KW"/>
</dbReference>
<dbReference type="Gene3D" id="3.40.50.880">
    <property type="match status" value="1"/>
</dbReference>
<sequence>MKFNFVFAGALLALSAACTKLEPTPSATPAATSSTADVSATGFPETFETGTKTAYTTGSVTLGSGSWTLNDALLGNTTADAKTGSQSVRVRNVGSVGMNFNTTAGAGVVTVGHAVYGTDGSSQWELWVSQNSGSSYAKVGSTITSSSATLSTASFTVNLSGTVRLQIRKTSGGTNRINLDNVTVEQYGGGTTPPPTTGAKKFLFDGSHGELAGNADWVLDVNSGVASRYPTPAQSGITSSTPETYWTGAISAWGVALAKQGHTVEQLPAGSTISYGNTSNPQDLSYYNVFVVDEPNIIFTAAEKTAILQFVQNGGGLFMISDHDISDRNNDGYDSPDIWNDLMQNNSVKANPFGFSVNLDNIVENSSNVRTGSNPILNGSQGAVSQLSFHNGATMTLNPTANSTVQGLIWRTSATAQGNNLAMAASSTFGSGRVVIIGDSSPADDGTGSPGNTVYDGWGENVSHPRLHLNASLWLAKLQ</sequence>
<keyword evidence="2" id="KW-0732">Signal</keyword>
<evidence type="ECO:0000313" key="3">
    <source>
        <dbReference type="EMBL" id="MBO0359702.1"/>
    </source>
</evidence>
<evidence type="ECO:0000256" key="2">
    <source>
        <dbReference type="SAM" id="SignalP"/>
    </source>
</evidence>
<evidence type="ECO:0000313" key="4">
    <source>
        <dbReference type="Proteomes" id="UP000664144"/>
    </source>
</evidence>
<feature type="region of interest" description="Disordered" evidence="1">
    <location>
        <begin position="24"/>
        <end position="44"/>
    </location>
</feature>
<dbReference type="SUPFAM" id="SSF52317">
    <property type="entry name" value="Class I glutamine amidotransferase-like"/>
    <property type="match status" value="1"/>
</dbReference>
<proteinExistence type="predicted"/>
<protein>
    <submittedName>
        <fullName evidence="3">Hydrolase</fullName>
    </submittedName>
</protein>
<evidence type="ECO:0000256" key="1">
    <source>
        <dbReference type="SAM" id="MobiDB-lite"/>
    </source>
</evidence>
<dbReference type="PROSITE" id="PS51257">
    <property type="entry name" value="PROKAR_LIPOPROTEIN"/>
    <property type="match status" value="1"/>
</dbReference>
<comment type="caution">
    <text evidence="3">The sequence shown here is derived from an EMBL/GenBank/DDBJ whole genome shotgun (WGS) entry which is preliminary data.</text>
</comment>